<comment type="caution">
    <text evidence="2">The sequence shown here is derived from an EMBL/GenBank/DDBJ whole genome shotgun (WGS) entry which is preliminary data.</text>
</comment>
<evidence type="ECO:0000313" key="3">
    <source>
        <dbReference type="Proteomes" id="UP000290289"/>
    </source>
</evidence>
<evidence type="ECO:0000313" key="2">
    <source>
        <dbReference type="EMBL" id="RXI04171.1"/>
    </source>
</evidence>
<feature type="region of interest" description="Disordered" evidence="1">
    <location>
        <begin position="1"/>
        <end position="27"/>
    </location>
</feature>
<accession>A0A498K9I6</accession>
<evidence type="ECO:0000256" key="1">
    <source>
        <dbReference type="SAM" id="MobiDB-lite"/>
    </source>
</evidence>
<dbReference type="AlphaFoldDB" id="A0A498K9I6"/>
<organism evidence="2 3">
    <name type="scientific">Malus domestica</name>
    <name type="common">Apple</name>
    <name type="synonym">Pyrus malus</name>
    <dbReference type="NCBI Taxonomy" id="3750"/>
    <lineage>
        <taxon>Eukaryota</taxon>
        <taxon>Viridiplantae</taxon>
        <taxon>Streptophyta</taxon>
        <taxon>Embryophyta</taxon>
        <taxon>Tracheophyta</taxon>
        <taxon>Spermatophyta</taxon>
        <taxon>Magnoliopsida</taxon>
        <taxon>eudicotyledons</taxon>
        <taxon>Gunneridae</taxon>
        <taxon>Pentapetalae</taxon>
        <taxon>rosids</taxon>
        <taxon>fabids</taxon>
        <taxon>Rosales</taxon>
        <taxon>Rosaceae</taxon>
        <taxon>Amygdaloideae</taxon>
        <taxon>Maleae</taxon>
        <taxon>Malus</taxon>
    </lineage>
</organism>
<protein>
    <submittedName>
        <fullName evidence="2">Uncharacterized protein</fullName>
    </submittedName>
</protein>
<dbReference type="EMBL" id="RDQH01000329">
    <property type="protein sequence ID" value="RXI04171.1"/>
    <property type="molecule type" value="Genomic_DNA"/>
</dbReference>
<sequence length="84" mass="9272">MMGDPLESSHVSSQKQNREGVVGTQSGQYRVTAELRSGCEDRGGLKSRDPIVGRIFLRGQFTIQGSHVTPTRASVRFQRVLVDL</sequence>
<name>A0A498K9I6_MALDO</name>
<gene>
    <name evidence="2" type="ORF">DVH24_038445</name>
</gene>
<reference evidence="2 3" key="1">
    <citation type="submission" date="2018-10" db="EMBL/GenBank/DDBJ databases">
        <title>A high-quality apple genome assembly.</title>
        <authorList>
            <person name="Hu J."/>
        </authorList>
    </citation>
    <scope>NUCLEOTIDE SEQUENCE [LARGE SCALE GENOMIC DNA]</scope>
    <source>
        <strain evidence="3">cv. HFTH1</strain>
        <tissue evidence="2">Young leaf</tissue>
    </source>
</reference>
<dbReference type="Proteomes" id="UP000290289">
    <property type="component" value="Chromosome 3"/>
</dbReference>
<keyword evidence="3" id="KW-1185">Reference proteome</keyword>
<proteinExistence type="predicted"/>